<dbReference type="Proteomes" id="UP000064967">
    <property type="component" value="Chromosome"/>
</dbReference>
<dbReference type="CDD" id="cd08411">
    <property type="entry name" value="PBP2_OxyR"/>
    <property type="match status" value="1"/>
</dbReference>
<evidence type="ECO:0000259" key="7">
    <source>
        <dbReference type="PROSITE" id="PS50931"/>
    </source>
</evidence>
<evidence type="ECO:0000256" key="4">
    <source>
        <dbReference type="ARBA" id="ARBA00023159"/>
    </source>
</evidence>
<dbReference type="KEGG" id="llu:AKJ09_08720"/>
<keyword evidence="3" id="KW-0238">DNA-binding</keyword>
<feature type="compositionally biased region" description="Basic and acidic residues" evidence="6">
    <location>
        <begin position="310"/>
        <end position="321"/>
    </location>
</feature>
<keyword evidence="2" id="KW-0805">Transcription regulation</keyword>
<dbReference type="PANTHER" id="PTHR30346:SF26">
    <property type="entry name" value="HYDROGEN PEROXIDE-INDUCIBLE GENES ACTIVATOR"/>
    <property type="match status" value="1"/>
</dbReference>
<dbReference type="GO" id="GO:0003700">
    <property type="term" value="F:DNA-binding transcription factor activity"/>
    <property type="evidence" value="ECO:0007669"/>
    <property type="project" value="InterPro"/>
</dbReference>
<dbReference type="EMBL" id="CP012333">
    <property type="protein sequence ID" value="AKV02057.1"/>
    <property type="molecule type" value="Genomic_DNA"/>
</dbReference>
<comment type="similarity">
    <text evidence="1">Belongs to the LysR transcriptional regulatory family.</text>
</comment>
<dbReference type="InterPro" id="IPR036388">
    <property type="entry name" value="WH-like_DNA-bd_sf"/>
</dbReference>
<dbReference type="SUPFAM" id="SSF53850">
    <property type="entry name" value="Periplasmic binding protein-like II"/>
    <property type="match status" value="1"/>
</dbReference>
<keyword evidence="4" id="KW-0010">Activator</keyword>
<dbReference type="InterPro" id="IPR005119">
    <property type="entry name" value="LysR_subst-bd"/>
</dbReference>
<dbReference type="Pfam" id="PF00126">
    <property type="entry name" value="HTH_1"/>
    <property type="match status" value="1"/>
</dbReference>
<dbReference type="Pfam" id="PF03466">
    <property type="entry name" value="LysR_substrate"/>
    <property type="match status" value="1"/>
</dbReference>
<keyword evidence="5" id="KW-0804">Transcription</keyword>
<protein>
    <submittedName>
        <fullName evidence="8">Hydrogen peroxide-inducible activator</fullName>
    </submittedName>
</protein>
<evidence type="ECO:0000256" key="5">
    <source>
        <dbReference type="ARBA" id="ARBA00023163"/>
    </source>
</evidence>
<evidence type="ECO:0000313" key="8">
    <source>
        <dbReference type="EMBL" id="AKV02057.1"/>
    </source>
</evidence>
<dbReference type="OrthoDB" id="9775392at2"/>
<feature type="domain" description="HTH lysR-type" evidence="7">
    <location>
        <begin position="11"/>
        <end position="68"/>
    </location>
</feature>
<dbReference type="SUPFAM" id="SSF46785">
    <property type="entry name" value="Winged helix' DNA-binding domain"/>
    <property type="match status" value="1"/>
</dbReference>
<keyword evidence="9" id="KW-1185">Reference proteome</keyword>
<dbReference type="STRING" id="1391654.AKJ09_08720"/>
<feature type="region of interest" description="Disordered" evidence="6">
    <location>
        <begin position="305"/>
        <end position="332"/>
    </location>
</feature>
<evidence type="ECO:0000313" key="9">
    <source>
        <dbReference type="Proteomes" id="UP000064967"/>
    </source>
</evidence>
<dbReference type="AlphaFoldDB" id="A0A0K1Q8Q7"/>
<dbReference type="PANTHER" id="PTHR30346">
    <property type="entry name" value="TRANSCRIPTIONAL DUAL REGULATOR HCAR-RELATED"/>
    <property type="match status" value="1"/>
</dbReference>
<evidence type="ECO:0000256" key="3">
    <source>
        <dbReference type="ARBA" id="ARBA00023125"/>
    </source>
</evidence>
<dbReference type="PRINTS" id="PR00039">
    <property type="entry name" value="HTHLYSR"/>
</dbReference>
<organism evidence="8 9">
    <name type="scientific">Labilithrix luteola</name>
    <dbReference type="NCBI Taxonomy" id="1391654"/>
    <lineage>
        <taxon>Bacteria</taxon>
        <taxon>Pseudomonadati</taxon>
        <taxon>Myxococcota</taxon>
        <taxon>Polyangia</taxon>
        <taxon>Polyangiales</taxon>
        <taxon>Labilitrichaceae</taxon>
        <taxon>Labilithrix</taxon>
    </lineage>
</organism>
<gene>
    <name evidence="8" type="ORF">AKJ09_08720</name>
</gene>
<accession>A0A0K1Q8Q7</accession>
<dbReference type="FunFam" id="1.10.10.10:FF:000001">
    <property type="entry name" value="LysR family transcriptional regulator"/>
    <property type="match status" value="1"/>
</dbReference>
<dbReference type="InterPro" id="IPR000847">
    <property type="entry name" value="LysR_HTH_N"/>
</dbReference>
<evidence type="ECO:0000256" key="2">
    <source>
        <dbReference type="ARBA" id="ARBA00023015"/>
    </source>
</evidence>
<dbReference type="RefSeq" id="WP_146653031.1">
    <property type="nucleotide sequence ID" value="NZ_CP012333.1"/>
</dbReference>
<reference evidence="8 9" key="1">
    <citation type="submission" date="2015-08" db="EMBL/GenBank/DDBJ databases">
        <authorList>
            <person name="Babu N.S."/>
            <person name="Beckwith C.J."/>
            <person name="Beseler K.G."/>
            <person name="Brison A."/>
            <person name="Carone J.V."/>
            <person name="Caskin T.P."/>
            <person name="Diamond M."/>
            <person name="Durham M.E."/>
            <person name="Foxe J.M."/>
            <person name="Go M."/>
            <person name="Henderson B.A."/>
            <person name="Jones I.B."/>
            <person name="McGettigan J.A."/>
            <person name="Micheletti S.J."/>
            <person name="Nasrallah M.E."/>
            <person name="Ortiz D."/>
            <person name="Piller C.R."/>
            <person name="Privatt S.R."/>
            <person name="Schneider S.L."/>
            <person name="Sharp S."/>
            <person name="Smith T.C."/>
            <person name="Stanton J.D."/>
            <person name="Ullery H.E."/>
            <person name="Wilson R.J."/>
            <person name="Serrano M.G."/>
            <person name="Buck G."/>
            <person name="Lee V."/>
            <person name="Wang Y."/>
            <person name="Carvalho R."/>
            <person name="Voegtly L."/>
            <person name="Shi R."/>
            <person name="Duckworth R."/>
            <person name="Johnson A."/>
            <person name="Loviza R."/>
            <person name="Walstead R."/>
            <person name="Shah Z."/>
            <person name="Kiflezghi M."/>
            <person name="Wade K."/>
            <person name="Ball S.L."/>
            <person name="Bradley K.W."/>
            <person name="Asai D.J."/>
            <person name="Bowman C.A."/>
            <person name="Russell D.A."/>
            <person name="Pope W.H."/>
            <person name="Jacobs-Sera D."/>
            <person name="Hendrix R.W."/>
            <person name="Hatfull G.F."/>
        </authorList>
    </citation>
    <scope>NUCLEOTIDE SEQUENCE [LARGE SCALE GENOMIC DNA]</scope>
    <source>
        <strain evidence="8 9">DSM 27648</strain>
    </source>
</reference>
<dbReference type="PROSITE" id="PS50931">
    <property type="entry name" value="HTH_LYSR"/>
    <property type="match status" value="1"/>
</dbReference>
<proteinExistence type="inferred from homology"/>
<dbReference type="Gene3D" id="1.10.10.10">
    <property type="entry name" value="Winged helix-like DNA-binding domain superfamily/Winged helix DNA-binding domain"/>
    <property type="match status" value="1"/>
</dbReference>
<evidence type="ECO:0000256" key="6">
    <source>
        <dbReference type="SAM" id="MobiDB-lite"/>
    </source>
</evidence>
<evidence type="ECO:0000256" key="1">
    <source>
        <dbReference type="ARBA" id="ARBA00009437"/>
    </source>
</evidence>
<dbReference type="GO" id="GO:0032993">
    <property type="term" value="C:protein-DNA complex"/>
    <property type="evidence" value="ECO:0007669"/>
    <property type="project" value="TreeGrafter"/>
</dbReference>
<dbReference type="GO" id="GO:0003677">
    <property type="term" value="F:DNA binding"/>
    <property type="evidence" value="ECO:0007669"/>
    <property type="project" value="UniProtKB-KW"/>
</dbReference>
<dbReference type="PATRIC" id="fig|1391654.3.peg.8830"/>
<dbReference type="InterPro" id="IPR036390">
    <property type="entry name" value="WH_DNA-bd_sf"/>
</dbReference>
<dbReference type="Gene3D" id="3.40.190.10">
    <property type="entry name" value="Periplasmic binding protein-like II"/>
    <property type="match status" value="2"/>
</dbReference>
<sequence>MSRTAPTPNDLSIRQLQYVVAVADTLGFHRAAAQLHVSQPTLSAQIQQLETVLGVTIFERDRRRVLVTPAGEEIVARARRVLVEVGDLLSAVSRRRDPFEGTLRIGVIPTVAPYLLPDVTPAVAAKYPKLRLALREEKTPDVVAELREGKLDAGLLALEADLGPDLDHAVILEDPFVVALPHGHPLAGHKRIDMEELEREHVLLLDDGHCFRTQALALCSKAGVKEADLRATSLGTLVQMVSSGAGATLLPQMAVPVENRRAQLEIRPLSPPTPRRTIALIWRNESPLGKPLRELAGVLQAALRGAAAPREAREARAEDRRRRAGGGLAKQV</sequence>
<name>A0A0K1Q8Q7_9BACT</name>